<feature type="domain" description="Thiamine pyrophosphate enzyme central" evidence="5">
    <location>
        <begin position="207"/>
        <end position="334"/>
    </location>
</feature>
<feature type="domain" description="Thiamine pyrophosphate enzyme TPP-binding" evidence="6">
    <location>
        <begin position="401"/>
        <end position="550"/>
    </location>
</feature>
<dbReference type="InterPro" id="IPR011766">
    <property type="entry name" value="TPP_enzyme_TPP-bd"/>
</dbReference>
<evidence type="ECO:0000256" key="4">
    <source>
        <dbReference type="SAM" id="MobiDB-lite"/>
    </source>
</evidence>
<dbReference type="InterPro" id="IPR047212">
    <property type="entry name" value="TPP_POXB-like"/>
</dbReference>
<dbReference type="PANTHER" id="PTHR42981:SF2">
    <property type="entry name" value="PYRUVATE DEHYDROGENASE [UBIQUINONE]"/>
    <property type="match status" value="1"/>
</dbReference>
<dbReference type="AlphaFoldDB" id="A0A8J3F3E0"/>
<dbReference type="InterPro" id="IPR029035">
    <property type="entry name" value="DHS-like_NAD/FAD-binding_dom"/>
</dbReference>
<dbReference type="InterPro" id="IPR014092">
    <property type="entry name" value="Pyruvate_oxidase"/>
</dbReference>
<dbReference type="CDD" id="cd02014">
    <property type="entry name" value="TPP_POX"/>
    <property type="match status" value="1"/>
</dbReference>
<dbReference type="PANTHER" id="PTHR42981">
    <property type="entry name" value="PYRUVATE DEHYDROGENASE [UBIQUINONE]"/>
    <property type="match status" value="1"/>
</dbReference>
<evidence type="ECO:0000313" key="9">
    <source>
        <dbReference type="Proteomes" id="UP000619536"/>
    </source>
</evidence>
<keyword evidence="8" id="KW-0670">Pyruvate</keyword>
<proteinExistence type="inferred from homology"/>
<evidence type="ECO:0000259" key="5">
    <source>
        <dbReference type="Pfam" id="PF00205"/>
    </source>
</evidence>
<sequence length="619" mass="68012">MSIAEDTAAQGATVPASVAMLRVLESWGVEHIYGYPGGSFNSTMAALDAEKDRIKFIQVRHEQVGALAASADAKLTGRVQVCFGSAGPGATNLLTGLYDAREDHAPVVALIGQVPTTNMNYDYFQEFAENPMFEDVAVYDRTVMTPESLPYVVDKAVREAYKHKGVAVVVIPNNFGYVQIPDTPYSSSSPTDRKPAPLPAATDEEVRTVVDMIKQAKRPIIHVGRGIQTGGEKLVELSRRLSIPLVLTGLAKGLVPDDYEANLGYANRAASKAADEAFATADLVIALGSNFPFANLIYRTHEFKFVQIDADAGRFGSHHFLDYGVWSDATTFVDKALALLDNGEVEETPATPFFRACVASNKNWREYLNKMMNRPSNPLEFEAVYKEINRVAEEDAIFSIDVGDNIINSFRYLNLTPKNKWTISALFASMGYGLPGALAAKLSFPDRQVFHIAGDGAYSMVMQDLITQKKYQLPVINVITSNASLNFIKSEQDDLSIPQHSGIFLEDQDFAMIARGMGVEAVTVTSSDELPAAFDKAVEVTKAGRPFLIDAKITDKRGLPVEELEFHVEDGKFVETINPNYNANGTLHHPETVEEFFASYDGEELLPMTYYFEQEGVEA</sequence>
<dbReference type="InterPro" id="IPR029061">
    <property type="entry name" value="THDP-binding"/>
</dbReference>
<dbReference type="InterPro" id="IPR047210">
    <property type="entry name" value="TPP_PYR_POXB-like"/>
</dbReference>
<dbReference type="Pfam" id="PF00205">
    <property type="entry name" value="TPP_enzyme_M"/>
    <property type="match status" value="1"/>
</dbReference>
<dbReference type="SUPFAM" id="SSF52518">
    <property type="entry name" value="Thiamin diphosphate-binding fold (THDP-binding)"/>
    <property type="match status" value="2"/>
</dbReference>
<dbReference type="InterPro" id="IPR012001">
    <property type="entry name" value="Thiamin_PyroP_enz_TPP-bd_dom"/>
</dbReference>
<comment type="similarity">
    <text evidence="1 3">Belongs to the TPP enzyme family.</text>
</comment>
<dbReference type="GO" id="GO:0000287">
    <property type="term" value="F:magnesium ion binding"/>
    <property type="evidence" value="ECO:0007669"/>
    <property type="project" value="InterPro"/>
</dbReference>
<evidence type="ECO:0000256" key="2">
    <source>
        <dbReference type="ARBA" id="ARBA00023052"/>
    </source>
</evidence>
<dbReference type="InterPro" id="IPR012000">
    <property type="entry name" value="Thiamin_PyroP_enz_cen_dom"/>
</dbReference>
<evidence type="ECO:0000256" key="3">
    <source>
        <dbReference type="RuleBase" id="RU362132"/>
    </source>
</evidence>
<dbReference type="Proteomes" id="UP000619536">
    <property type="component" value="Unassembled WGS sequence"/>
</dbReference>
<dbReference type="Pfam" id="PF02776">
    <property type="entry name" value="TPP_enzyme_N"/>
    <property type="match status" value="1"/>
</dbReference>
<evidence type="ECO:0000256" key="1">
    <source>
        <dbReference type="ARBA" id="ARBA00007812"/>
    </source>
</evidence>
<reference evidence="8" key="2">
    <citation type="submission" date="2020-09" db="EMBL/GenBank/DDBJ databases">
        <authorList>
            <person name="Sun Q."/>
            <person name="Sedlacek I."/>
        </authorList>
    </citation>
    <scope>NUCLEOTIDE SEQUENCE</scope>
    <source>
        <strain evidence="8">CCM 8606</strain>
    </source>
</reference>
<evidence type="ECO:0000313" key="8">
    <source>
        <dbReference type="EMBL" id="GGI15516.1"/>
    </source>
</evidence>
<accession>A0A8J3F3E0</accession>
<reference evidence="8" key="1">
    <citation type="journal article" date="2014" name="Int. J. Syst. Evol. Microbiol.">
        <title>Complete genome sequence of Corynebacterium casei LMG S-19264T (=DSM 44701T), isolated from a smear-ripened cheese.</title>
        <authorList>
            <consortium name="US DOE Joint Genome Institute (JGI-PGF)"/>
            <person name="Walter F."/>
            <person name="Albersmeier A."/>
            <person name="Kalinowski J."/>
            <person name="Ruckert C."/>
        </authorList>
    </citation>
    <scope>NUCLEOTIDE SEQUENCE</scope>
    <source>
        <strain evidence="8">CCM 8606</strain>
    </source>
</reference>
<evidence type="ECO:0000259" key="7">
    <source>
        <dbReference type="Pfam" id="PF02776"/>
    </source>
</evidence>
<dbReference type="Gene3D" id="3.40.50.970">
    <property type="match status" value="2"/>
</dbReference>
<gene>
    <name evidence="8" type="ORF">GCM10007377_16280</name>
</gene>
<dbReference type="InterPro" id="IPR000399">
    <property type="entry name" value="TPP-bd_CS"/>
</dbReference>
<dbReference type="RefSeq" id="WP_188355792.1">
    <property type="nucleotide sequence ID" value="NZ_BMDH01000007.1"/>
</dbReference>
<dbReference type="InterPro" id="IPR047211">
    <property type="entry name" value="POXB-like"/>
</dbReference>
<protein>
    <submittedName>
        <fullName evidence="8">Pyruvate oxidase</fullName>
    </submittedName>
</protein>
<organism evidence="8 9">
    <name type="scientific">Galliscardovia ingluviei</name>
    <dbReference type="NCBI Taxonomy" id="1769422"/>
    <lineage>
        <taxon>Bacteria</taxon>
        <taxon>Bacillati</taxon>
        <taxon>Actinomycetota</taxon>
        <taxon>Actinomycetes</taxon>
        <taxon>Bifidobacteriales</taxon>
        <taxon>Bifidobacteriaceae</taxon>
        <taxon>Galliscardovia</taxon>
    </lineage>
</organism>
<name>A0A8J3F3E0_9BIFI</name>
<dbReference type="GO" id="GO:0030976">
    <property type="term" value="F:thiamine pyrophosphate binding"/>
    <property type="evidence" value="ECO:0007669"/>
    <property type="project" value="InterPro"/>
</dbReference>
<feature type="region of interest" description="Disordered" evidence="4">
    <location>
        <begin position="182"/>
        <end position="201"/>
    </location>
</feature>
<comment type="caution">
    <text evidence="8">The sequence shown here is derived from an EMBL/GenBank/DDBJ whole genome shotgun (WGS) entry which is preliminary data.</text>
</comment>
<evidence type="ECO:0000259" key="6">
    <source>
        <dbReference type="Pfam" id="PF02775"/>
    </source>
</evidence>
<keyword evidence="9" id="KW-1185">Reference proteome</keyword>
<dbReference type="GO" id="GO:0047112">
    <property type="term" value="F:pyruvate oxidase activity"/>
    <property type="evidence" value="ECO:0007669"/>
    <property type="project" value="InterPro"/>
</dbReference>
<dbReference type="Gene3D" id="3.40.50.1220">
    <property type="entry name" value="TPP-binding domain"/>
    <property type="match status" value="1"/>
</dbReference>
<keyword evidence="2 3" id="KW-0786">Thiamine pyrophosphate</keyword>
<dbReference type="PROSITE" id="PS00187">
    <property type="entry name" value="TPP_ENZYMES"/>
    <property type="match status" value="1"/>
</dbReference>
<dbReference type="EMBL" id="BMDH01000007">
    <property type="protein sequence ID" value="GGI15516.1"/>
    <property type="molecule type" value="Genomic_DNA"/>
</dbReference>
<feature type="domain" description="Thiamine pyrophosphate enzyme N-terminal TPP-binding" evidence="7">
    <location>
        <begin position="19"/>
        <end position="127"/>
    </location>
</feature>
<dbReference type="SUPFAM" id="SSF52467">
    <property type="entry name" value="DHS-like NAD/FAD-binding domain"/>
    <property type="match status" value="1"/>
</dbReference>
<dbReference type="Pfam" id="PF02775">
    <property type="entry name" value="TPP_enzyme_C"/>
    <property type="match status" value="1"/>
</dbReference>
<dbReference type="NCBIfam" id="TIGR02720">
    <property type="entry name" value="pyruv_oxi_spxB"/>
    <property type="match status" value="1"/>
</dbReference>
<dbReference type="CDD" id="cd07039">
    <property type="entry name" value="TPP_PYR_POX"/>
    <property type="match status" value="1"/>
</dbReference>